<organism evidence="1 2">
    <name type="scientific">Bradyrhizobium erythrophlei</name>
    <dbReference type="NCBI Taxonomy" id="1437360"/>
    <lineage>
        <taxon>Bacteria</taxon>
        <taxon>Pseudomonadati</taxon>
        <taxon>Pseudomonadota</taxon>
        <taxon>Alphaproteobacteria</taxon>
        <taxon>Hyphomicrobiales</taxon>
        <taxon>Nitrobacteraceae</taxon>
        <taxon>Bradyrhizobium</taxon>
    </lineage>
</organism>
<evidence type="ECO:0000313" key="1">
    <source>
        <dbReference type="EMBL" id="SHH25628.1"/>
    </source>
</evidence>
<dbReference type="AlphaFoldDB" id="A0A1M5RHD3"/>
<accession>A0A1M5RHD3</accession>
<dbReference type="NCBIfam" id="TIGR04255">
    <property type="entry name" value="sporadTIGR04255"/>
    <property type="match status" value="1"/>
</dbReference>
<dbReference type="EMBL" id="LT670818">
    <property type="protein sequence ID" value="SHH25628.1"/>
    <property type="molecule type" value="Genomic_DNA"/>
</dbReference>
<evidence type="ECO:0000313" key="2">
    <source>
        <dbReference type="Proteomes" id="UP000190675"/>
    </source>
</evidence>
<name>A0A1M5RHD3_9BRAD</name>
<proteinExistence type="predicted"/>
<gene>
    <name evidence="1" type="ORF">SAMN05444169_6566</name>
</gene>
<protein>
    <submittedName>
        <fullName evidence="1">TIGR04255 family protein</fullName>
    </submittedName>
</protein>
<dbReference type="InterPro" id="IPR026349">
    <property type="entry name" value="CHP04255"/>
</dbReference>
<sequence length="247" mass="27826">MSSSPYRRPPITEAVVELRLADPIGIDEVEKIRDRLTGDYPVPPQLLQNISFTAGPGDQNNRAQVEFAGYRLSSADAINVAIIGPQNVSASRLAPYSGWEEFIAYARRNWAVWRKVAGWREVSRIGVRYINRIDVPNPDERPVPIDDYLVFRPVFPEFEGWQSVESFAINGAMDIANSPFKLILNAGSTPSPLIRTVSFLLDIDISQQGNLPRSDDDLWALIDQIRLHKNRIFEASITDLSRELFSS</sequence>
<dbReference type="RefSeq" id="WP_172900011.1">
    <property type="nucleotide sequence ID" value="NZ_LT670818.1"/>
</dbReference>
<dbReference type="Proteomes" id="UP000190675">
    <property type="component" value="Chromosome I"/>
</dbReference>
<reference evidence="1 2" key="1">
    <citation type="submission" date="2016-11" db="EMBL/GenBank/DDBJ databases">
        <authorList>
            <person name="Jaros S."/>
            <person name="Januszkiewicz K."/>
            <person name="Wedrychowicz H."/>
        </authorList>
    </citation>
    <scope>NUCLEOTIDE SEQUENCE [LARGE SCALE GENOMIC DNA]</scope>
    <source>
        <strain evidence="1 2">GAS242</strain>
    </source>
</reference>